<dbReference type="EMBL" id="LK035265">
    <property type="protein sequence ID" value="CDY66440.1"/>
    <property type="molecule type" value="Genomic_DNA"/>
</dbReference>
<keyword evidence="2" id="KW-0813">Transport</keyword>
<proteinExistence type="inferred from homology"/>
<dbReference type="PaxDb" id="3708-A0A078JJ00"/>
<dbReference type="GO" id="GO:0000149">
    <property type="term" value="F:SNARE binding"/>
    <property type="evidence" value="ECO:0000318"/>
    <property type="project" value="GO_Central"/>
</dbReference>
<dbReference type="GO" id="GO:0012505">
    <property type="term" value="C:endomembrane system"/>
    <property type="evidence" value="ECO:0000318"/>
    <property type="project" value="GO_Central"/>
</dbReference>
<keyword evidence="8" id="KW-1185">Reference proteome</keyword>
<evidence type="ECO:0000256" key="1">
    <source>
        <dbReference type="ARBA" id="ARBA00009063"/>
    </source>
</evidence>
<feature type="domain" description="T-SNARE coiled-coil homology" evidence="6">
    <location>
        <begin position="266"/>
        <end position="328"/>
    </location>
</feature>
<dbReference type="GO" id="GO:0006886">
    <property type="term" value="P:intracellular protein transport"/>
    <property type="evidence" value="ECO:0000318"/>
    <property type="project" value="GO_Central"/>
</dbReference>
<gene>
    <name evidence="7" type="primary">BnaCnng50850D</name>
    <name evidence="7" type="ORF">GSBRNA2T00053626001</name>
</gene>
<dbReference type="AlphaFoldDB" id="A0A078JJ00"/>
<evidence type="ECO:0000259" key="6">
    <source>
        <dbReference type="PROSITE" id="PS50192"/>
    </source>
</evidence>
<dbReference type="OMA" id="PPWANAN"/>
<dbReference type="GO" id="GO:0006888">
    <property type="term" value="P:endoplasmic reticulum to Golgi vesicle-mediated transport"/>
    <property type="evidence" value="ECO:0000318"/>
    <property type="project" value="GO_Central"/>
</dbReference>
<dbReference type="InterPro" id="IPR010989">
    <property type="entry name" value="SNARE"/>
</dbReference>
<dbReference type="Pfam" id="PF05739">
    <property type="entry name" value="SNARE"/>
    <property type="match status" value="1"/>
</dbReference>
<evidence type="ECO:0000256" key="4">
    <source>
        <dbReference type="SAM" id="MobiDB-lite"/>
    </source>
</evidence>
<dbReference type="PANTHER" id="PTHR19957:SF415">
    <property type="entry name" value="SYNTAXIN-32"/>
    <property type="match status" value="1"/>
</dbReference>
<dbReference type="Gramene" id="CDY66440">
    <property type="protein sequence ID" value="CDY66440"/>
    <property type="gene ID" value="GSBRNA2T00053626001"/>
</dbReference>
<dbReference type="CDD" id="cd15844">
    <property type="entry name" value="SNARE_syntaxin5"/>
    <property type="match status" value="1"/>
</dbReference>
<dbReference type="GO" id="GO:0005484">
    <property type="term" value="F:SNAP receptor activity"/>
    <property type="evidence" value="ECO:0000318"/>
    <property type="project" value="GO_Central"/>
</dbReference>
<evidence type="ECO:0000256" key="2">
    <source>
        <dbReference type="ARBA" id="ARBA00022448"/>
    </source>
</evidence>
<keyword evidence="5" id="KW-0812">Transmembrane</keyword>
<dbReference type="SMART" id="SM00397">
    <property type="entry name" value="t_SNARE"/>
    <property type="match status" value="1"/>
</dbReference>
<feature type="compositionally biased region" description="Polar residues" evidence="4">
    <location>
        <begin position="190"/>
        <end position="202"/>
    </location>
</feature>
<dbReference type="Gene3D" id="1.20.58.70">
    <property type="match status" value="1"/>
</dbReference>
<dbReference type="PROSITE" id="PS00914">
    <property type="entry name" value="SYNTAXIN"/>
    <property type="match status" value="1"/>
</dbReference>
<dbReference type="GO" id="GO:0006906">
    <property type="term" value="P:vesicle fusion"/>
    <property type="evidence" value="ECO:0000318"/>
    <property type="project" value="GO_Central"/>
</dbReference>
<dbReference type="Proteomes" id="UP000028999">
    <property type="component" value="Unassembled WGS sequence"/>
</dbReference>
<comment type="similarity">
    <text evidence="1">Belongs to the syntaxin family.</text>
</comment>
<evidence type="ECO:0000256" key="3">
    <source>
        <dbReference type="ARBA" id="ARBA00022927"/>
    </source>
</evidence>
<dbReference type="GO" id="GO:0031201">
    <property type="term" value="C:SNARE complex"/>
    <property type="evidence" value="ECO:0000318"/>
    <property type="project" value="GO_Central"/>
</dbReference>
<sequence>MQARRGQSSYRDRTDEFFGIVETLRRSTAPDAANNVPYGGGGGGRREDPRSAVANQSEFKKRAAVIGLAINQTSQKLSKLAQRVRTIVSEDVISLAKRSSVFDDPTREIQELTAVIKQEISSLNSALIDLQAVRNSHNDERTISRDTTTHSATVVDDLKNRLMDTTKEFKDVLTLRTENMKIHEIRRQRFTSNPSKESTNPFVRQRPLASKPAATQPAPLPWASSSSSSSSSSQLVPRRQGEAESSPLLQQSQQQQQQQQMVPLQDTYMESRAEALHNVESTIHELSNIFTQLATMVSQQGEIAIRIDQNMEDTLANVEGAQSQLARYLNSISSNRWLMIKIFFVLIAFLMVFLFFVA</sequence>
<dbReference type="PROSITE" id="PS50192">
    <property type="entry name" value="T_SNARE"/>
    <property type="match status" value="1"/>
</dbReference>
<evidence type="ECO:0000256" key="5">
    <source>
        <dbReference type="SAM" id="Phobius"/>
    </source>
</evidence>
<feature type="compositionally biased region" description="Low complexity" evidence="4">
    <location>
        <begin position="250"/>
        <end position="260"/>
    </location>
</feature>
<dbReference type="GO" id="GO:0000139">
    <property type="term" value="C:Golgi membrane"/>
    <property type="evidence" value="ECO:0000318"/>
    <property type="project" value="GO_Central"/>
</dbReference>
<keyword evidence="5" id="KW-0472">Membrane</keyword>
<dbReference type="InterPro" id="IPR000727">
    <property type="entry name" value="T_SNARE_dom"/>
</dbReference>
<accession>A0A078JJ00</accession>
<organism evidence="7 8">
    <name type="scientific">Brassica napus</name>
    <name type="common">Rape</name>
    <dbReference type="NCBI Taxonomy" id="3708"/>
    <lineage>
        <taxon>Eukaryota</taxon>
        <taxon>Viridiplantae</taxon>
        <taxon>Streptophyta</taxon>
        <taxon>Embryophyta</taxon>
        <taxon>Tracheophyta</taxon>
        <taxon>Spermatophyta</taxon>
        <taxon>Magnoliopsida</taxon>
        <taxon>eudicotyledons</taxon>
        <taxon>Gunneridae</taxon>
        <taxon>Pentapetalae</taxon>
        <taxon>rosids</taxon>
        <taxon>malvids</taxon>
        <taxon>Brassicales</taxon>
        <taxon>Brassicaceae</taxon>
        <taxon>Brassiceae</taxon>
        <taxon>Brassica</taxon>
    </lineage>
</organism>
<dbReference type="SUPFAM" id="SSF47661">
    <property type="entry name" value="t-snare proteins"/>
    <property type="match status" value="1"/>
</dbReference>
<feature type="compositionally biased region" description="Low complexity" evidence="4">
    <location>
        <begin position="224"/>
        <end position="233"/>
    </location>
</feature>
<dbReference type="PANTHER" id="PTHR19957">
    <property type="entry name" value="SYNTAXIN"/>
    <property type="match status" value="1"/>
</dbReference>
<dbReference type="GO" id="GO:0048278">
    <property type="term" value="P:vesicle docking"/>
    <property type="evidence" value="ECO:0000318"/>
    <property type="project" value="GO_Central"/>
</dbReference>
<feature type="region of interest" description="Disordered" evidence="4">
    <location>
        <begin position="185"/>
        <end position="262"/>
    </location>
</feature>
<evidence type="ECO:0000313" key="7">
    <source>
        <dbReference type="EMBL" id="CDY66440.1"/>
    </source>
</evidence>
<dbReference type="InterPro" id="IPR006012">
    <property type="entry name" value="Syntaxin/epimorphin_CS"/>
</dbReference>
<dbReference type="STRING" id="3708.A0A078JJ00"/>
<name>A0A078JJ00_BRANA</name>
<keyword evidence="5" id="KW-1133">Transmembrane helix</keyword>
<feature type="transmembrane region" description="Helical" evidence="5">
    <location>
        <begin position="337"/>
        <end position="357"/>
    </location>
</feature>
<reference evidence="7 8" key="1">
    <citation type="journal article" date="2014" name="Science">
        <title>Plant genetics. Early allopolyploid evolution in the post-Neolithic Brassica napus oilseed genome.</title>
        <authorList>
            <person name="Chalhoub B."/>
            <person name="Denoeud F."/>
            <person name="Liu S."/>
            <person name="Parkin I.A."/>
            <person name="Tang H."/>
            <person name="Wang X."/>
            <person name="Chiquet J."/>
            <person name="Belcram H."/>
            <person name="Tong C."/>
            <person name="Samans B."/>
            <person name="Correa M."/>
            <person name="Da Silva C."/>
            <person name="Just J."/>
            <person name="Falentin C."/>
            <person name="Koh C.S."/>
            <person name="Le Clainche I."/>
            <person name="Bernard M."/>
            <person name="Bento P."/>
            <person name="Noel B."/>
            <person name="Labadie K."/>
            <person name="Alberti A."/>
            <person name="Charles M."/>
            <person name="Arnaud D."/>
            <person name="Guo H."/>
            <person name="Daviaud C."/>
            <person name="Alamery S."/>
            <person name="Jabbari K."/>
            <person name="Zhao M."/>
            <person name="Edger P.P."/>
            <person name="Chelaifa H."/>
            <person name="Tack D."/>
            <person name="Lassalle G."/>
            <person name="Mestiri I."/>
            <person name="Schnel N."/>
            <person name="Le Paslier M.C."/>
            <person name="Fan G."/>
            <person name="Renault V."/>
            <person name="Bayer P.E."/>
            <person name="Golicz A.A."/>
            <person name="Manoli S."/>
            <person name="Lee T.H."/>
            <person name="Thi V.H."/>
            <person name="Chalabi S."/>
            <person name="Hu Q."/>
            <person name="Fan C."/>
            <person name="Tollenaere R."/>
            <person name="Lu Y."/>
            <person name="Battail C."/>
            <person name="Shen J."/>
            <person name="Sidebottom C.H."/>
            <person name="Wang X."/>
            <person name="Canaguier A."/>
            <person name="Chauveau A."/>
            <person name="Berard A."/>
            <person name="Deniot G."/>
            <person name="Guan M."/>
            <person name="Liu Z."/>
            <person name="Sun F."/>
            <person name="Lim Y.P."/>
            <person name="Lyons E."/>
            <person name="Town C.D."/>
            <person name="Bancroft I."/>
            <person name="Wang X."/>
            <person name="Meng J."/>
            <person name="Ma J."/>
            <person name="Pires J.C."/>
            <person name="King G.J."/>
            <person name="Brunel D."/>
            <person name="Delourme R."/>
            <person name="Renard M."/>
            <person name="Aury J.M."/>
            <person name="Adams K.L."/>
            <person name="Batley J."/>
            <person name="Snowdon R.J."/>
            <person name="Tost J."/>
            <person name="Edwards D."/>
            <person name="Zhou Y."/>
            <person name="Hua W."/>
            <person name="Sharpe A.G."/>
            <person name="Paterson A.H."/>
            <person name="Guan C."/>
            <person name="Wincker P."/>
        </authorList>
    </citation>
    <scope>NUCLEOTIDE SEQUENCE [LARGE SCALE GENOMIC DNA]</scope>
    <source>
        <strain evidence="8">cv. Darmor-bzh</strain>
    </source>
</reference>
<protein>
    <submittedName>
        <fullName evidence="7">BnaCnng50850D protein</fullName>
    </submittedName>
</protein>
<feature type="region of interest" description="Disordered" evidence="4">
    <location>
        <begin position="30"/>
        <end position="55"/>
    </location>
</feature>
<dbReference type="InterPro" id="IPR045242">
    <property type="entry name" value="Syntaxin"/>
</dbReference>
<keyword evidence="3" id="KW-0653">Protein transport</keyword>
<evidence type="ECO:0000313" key="8">
    <source>
        <dbReference type="Proteomes" id="UP000028999"/>
    </source>
</evidence>